<accession>A0A1J5PV88</accession>
<evidence type="ECO:0000313" key="9">
    <source>
        <dbReference type="EMBL" id="OIQ74784.1"/>
    </source>
</evidence>
<sequence>MLGLGLVLAAIAGSAWLLKRLGQGQGSASGALRVVAGVAVGPKERVVLVDVGEIRLVLGVASGQVRTLHQMPRPADEMSYPPAEPMASLFQGKLMALLNRKGGRQGVE</sequence>
<reference evidence="9" key="1">
    <citation type="submission" date="2016-10" db="EMBL/GenBank/DDBJ databases">
        <title>Sequence of Gallionella enrichment culture.</title>
        <authorList>
            <person name="Poehlein A."/>
            <person name="Muehling M."/>
            <person name="Daniel R."/>
        </authorList>
    </citation>
    <scope>NUCLEOTIDE SEQUENCE</scope>
</reference>
<gene>
    <name evidence="9" type="primary">fliO_6</name>
    <name evidence="9" type="ORF">GALL_435550</name>
</gene>
<evidence type="ECO:0000256" key="5">
    <source>
        <dbReference type="ARBA" id="ARBA00022989"/>
    </source>
</evidence>
<keyword evidence="6" id="KW-0472">Membrane</keyword>
<dbReference type="EMBL" id="MLJW01002385">
    <property type="protein sequence ID" value="OIQ74784.1"/>
    <property type="molecule type" value="Genomic_DNA"/>
</dbReference>
<keyword evidence="5" id="KW-1133">Transmembrane helix</keyword>
<name>A0A1J5PV88_9ZZZZ</name>
<evidence type="ECO:0000256" key="8">
    <source>
        <dbReference type="ARBA" id="ARBA00037937"/>
    </source>
</evidence>
<evidence type="ECO:0000256" key="3">
    <source>
        <dbReference type="ARBA" id="ARBA00022475"/>
    </source>
</evidence>
<dbReference type="Pfam" id="PF04347">
    <property type="entry name" value="FliO"/>
    <property type="match status" value="1"/>
</dbReference>
<protein>
    <submittedName>
        <fullName evidence="9">Flagellar protein FliO</fullName>
    </submittedName>
</protein>
<evidence type="ECO:0000256" key="2">
    <source>
        <dbReference type="ARBA" id="ARBA00004236"/>
    </source>
</evidence>
<keyword evidence="7" id="KW-0975">Bacterial flagellum</keyword>
<keyword evidence="9" id="KW-0966">Cell projection</keyword>
<dbReference type="NCBIfam" id="TIGR03500">
    <property type="entry name" value="FliO_TIGR"/>
    <property type="match status" value="1"/>
</dbReference>
<comment type="caution">
    <text evidence="9">The sequence shown here is derived from an EMBL/GenBank/DDBJ whole genome shotgun (WGS) entry which is preliminary data.</text>
</comment>
<dbReference type="GO" id="GO:0009425">
    <property type="term" value="C:bacterial-type flagellum basal body"/>
    <property type="evidence" value="ECO:0007669"/>
    <property type="project" value="UniProtKB-SubCell"/>
</dbReference>
<keyword evidence="4" id="KW-0812">Transmembrane</keyword>
<dbReference type="InterPro" id="IPR052205">
    <property type="entry name" value="FliO/MopB"/>
</dbReference>
<dbReference type="AlphaFoldDB" id="A0A1J5PV88"/>
<keyword evidence="9" id="KW-0282">Flagellum</keyword>
<dbReference type="InterPro" id="IPR022781">
    <property type="entry name" value="Flagellar_biosynth_FliO"/>
</dbReference>
<proteinExistence type="inferred from homology"/>
<comment type="subcellular location">
    <subcellularLocation>
        <location evidence="1">Bacterial flagellum basal body</location>
    </subcellularLocation>
    <subcellularLocation>
        <location evidence="2">Cell membrane</location>
    </subcellularLocation>
</comment>
<keyword evidence="9" id="KW-0969">Cilium</keyword>
<evidence type="ECO:0000256" key="1">
    <source>
        <dbReference type="ARBA" id="ARBA00004117"/>
    </source>
</evidence>
<dbReference type="PANTHER" id="PTHR38766:SF1">
    <property type="entry name" value="FLAGELLAR PROTEIN FLIO"/>
    <property type="match status" value="1"/>
</dbReference>
<evidence type="ECO:0000256" key="4">
    <source>
        <dbReference type="ARBA" id="ARBA00022692"/>
    </source>
</evidence>
<evidence type="ECO:0000256" key="7">
    <source>
        <dbReference type="ARBA" id="ARBA00023143"/>
    </source>
</evidence>
<organism evidence="9">
    <name type="scientific">mine drainage metagenome</name>
    <dbReference type="NCBI Taxonomy" id="410659"/>
    <lineage>
        <taxon>unclassified sequences</taxon>
        <taxon>metagenomes</taxon>
        <taxon>ecological metagenomes</taxon>
    </lineage>
</organism>
<dbReference type="GO" id="GO:0044781">
    <property type="term" value="P:bacterial-type flagellum organization"/>
    <property type="evidence" value="ECO:0007669"/>
    <property type="project" value="InterPro"/>
</dbReference>
<dbReference type="GO" id="GO:0005886">
    <property type="term" value="C:plasma membrane"/>
    <property type="evidence" value="ECO:0007669"/>
    <property type="project" value="UniProtKB-SubCell"/>
</dbReference>
<dbReference type="PANTHER" id="PTHR38766">
    <property type="entry name" value="FLAGELLAR PROTEIN FLIO"/>
    <property type="match status" value="1"/>
</dbReference>
<keyword evidence="3" id="KW-1003">Cell membrane</keyword>
<comment type="similarity">
    <text evidence="8">Belongs to the FliO/MopB family.</text>
</comment>
<evidence type="ECO:0000256" key="6">
    <source>
        <dbReference type="ARBA" id="ARBA00023136"/>
    </source>
</evidence>